<proteinExistence type="predicted"/>
<reference evidence="8" key="1">
    <citation type="submission" date="2021-02" db="EMBL/GenBank/DDBJ databases">
        <authorList>
            <person name="Nowell W R."/>
        </authorList>
    </citation>
    <scope>NUCLEOTIDE SEQUENCE</scope>
</reference>
<dbReference type="InterPro" id="IPR001781">
    <property type="entry name" value="Znf_LIM"/>
</dbReference>
<keyword evidence="4 5" id="KW-0440">LIM domain</keyword>
<protein>
    <recommendedName>
        <fullName evidence="6">LIM zinc-binding domain-containing protein</fullName>
    </recommendedName>
</protein>
<evidence type="ECO:0000313" key="11">
    <source>
        <dbReference type="Proteomes" id="UP000663829"/>
    </source>
</evidence>
<dbReference type="OrthoDB" id="1112565at2759"/>
<dbReference type="EMBL" id="CAJNOQ010000064">
    <property type="protein sequence ID" value="CAF0750249.1"/>
    <property type="molecule type" value="Genomic_DNA"/>
</dbReference>
<keyword evidence="2" id="KW-0677">Repeat</keyword>
<gene>
    <name evidence="8" type="ORF">GPM918_LOCUS787</name>
    <name evidence="7" type="ORF">OVA965_LOCUS80</name>
    <name evidence="10" type="ORF">SRO942_LOCUS788</name>
    <name evidence="9" type="ORF">TMI583_LOCUS80</name>
</gene>
<dbReference type="GO" id="GO:0046872">
    <property type="term" value="F:metal ion binding"/>
    <property type="evidence" value="ECO:0007669"/>
    <property type="project" value="UniProtKB-KW"/>
</dbReference>
<keyword evidence="11" id="KW-1185">Reference proteome</keyword>
<dbReference type="PROSITE" id="PS00478">
    <property type="entry name" value="LIM_DOMAIN_1"/>
    <property type="match status" value="1"/>
</dbReference>
<keyword evidence="3 5" id="KW-0862">Zinc</keyword>
<evidence type="ECO:0000313" key="9">
    <source>
        <dbReference type="EMBL" id="CAF3493002.1"/>
    </source>
</evidence>
<evidence type="ECO:0000256" key="2">
    <source>
        <dbReference type="ARBA" id="ARBA00022737"/>
    </source>
</evidence>
<dbReference type="GO" id="GO:0030018">
    <property type="term" value="C:Z disc"/>
    <property type="evidence" value="ECO:0007669"/>
    <property type="project" value="TreeGrafter"/>
</dbReference>
<dbReference type="Gene3D" id="2.10.110.10">
    <property type="entry name" value="Cysteine Rich Protein"/>
    <property type="match status" value="3"/>
</dbReference>
<dbReference type="GO" id="GO:0005634">
    <property type="term" value="C:nucleus"/>
    <property type="evidence" value="ECO:0007669"/>
    <property type="project" value="TreeGrafter"/>
</dbReference>
<dbReference type="PANTHER" id="PTHR24205:SF4">
    <property type="entry name" value="PROTEIN ESPINAS"/>
    <property type="match status" value="1"/>
</dbReference>
<dbReference type="EMBL" id="CAJOBA010000004">
    <property type="protein sequence ID" value="CAF3493002.1"/>
    <property type="molecule type" value="Genomic_DNA"/>
</dbReference>
<evidence type="ECO:0000259" key="6">
    <source>
        <dbReference type="PROSITE" id="PS50023"/>
    </source>
</evidence>
<dbReference type="GO" id="GO:0003712">
    <property type="term" value="F:transcription coregulator activity"/>
    <property type="evidence" value="ECO:0007669"/>
    <property type="project" value="TreeGrafter"/>
</dbReference>
<dbReference type="Proteomes" id="UP000682733">
    <property type="component" value="Unassembled WGS sequence"/>
</dbReference>
<dbReference type="Proteomes" id="UP000681722">
    <property type="component" value="Unassembled WGS sequence"/>
</dbReference>
<dbReference type="Proteomes" id="UP000677228">
    <property type="component" value="Unassembled WGS sequence"/>
</dbReference>
<name>A0A813P713_9BILA</name>
<evidence type="ECO:0000313" key="10">
    <source>
        <dbReference type="EMBL" id="CAF3529679.1"/>
    </source>
</evidence>
<evidence type="ECO:0000256" key="3">
    <source>
        <dbReference type="ARBA" id="ARBA00022833"/>
    </source>
</evidence>
<dbReference type="Pfam" id="PF00412">
    <property type="entry name" value="LIM"/>
    <property type="match status" value="3"/>
</dbReference>
<dbReference type="AlphaFoldDB" id="A0A813P713"/>
<accession>A0A813P713</accession>
<evidence type="ECO:0000313" key="7">
    <source>
        <dbReference type="EMBL" id="CAF0721545.1"/>
    </source>
</evidence>
<comment type="caution">
    <text evidence="8">The sequence shown here is derived from an EMBL/GenBank/DDBJ whole genome shotgun (WGS) entry which is preliminary data.</text>
</comment>
<dbReference type="EMBL" id="CAJNOK010000004">
    <property type="protein sequence ID" value="CAF0721545.1"/>
    <property type="molecule type" value="Genomic_DNA"/>
</dbReference>
<evidence type="ECO:0000313" key="8">
    <source>
        <dbReference type="EMBL" id="CAF0750249.1"/>
    </source>
</evidence>
<feature type="domain" description="LIM zinc-binding" evidence="6">
    <location>
        <begin position="64"/>
        <end position="123"/>
    </location>
</feature>
<keyword evidence="1 5" id="KW-0479">Metal-binding</keyword>
<dbReference type="SUPFAM" id="SSF57716">
    <property type="entry name" value="Glucocorticoid receptor-like (DNA-binding domain)"/>
    <property type="match status" value="2"/>
</dbReference>
<evidence type="ECO:0000256" key="4">
    <source>
        <dbReference type="ARBA" id="ARBA00023038"/>
    </source>
</evidence>
<dbReference type="Proteomes" id="UP000663829">
    <property type="component" value="Unassembled WGS sequence"/>
</dbReference>
<evidence type="ECO:0000256" key="1">
    <source>
        <dbReference type="ARBA" id="ARBA00022723"/>
    </source>
</evidence>
<dbReference type="SMART" id="SM00132">
    <property type="entry name" value="LIM"/>
    <property type="match status" value="3"/>
</dbReference>
<dbReference type="EMBL" id="CAJOBC010000064">
    <property type="protein sequence ID" value="CAF3529679.1"/>
    <property type="molecule type" value="Genomic_DNA"/>
</dbReference>
<evidence type="ECO:0000256" key="5">
    <source>
        <dbReference type="PROSITE-ProRule" id="PRU00125"/>
    </source>
</evidence>
<organism evidence="8 11">
    <name type="scientific">Didymodactylos carnosus</name>
    <dbReference type="NCBI Taxonomy" id="1234261"/>
    <lineage>
        <taxon>Eukaryota</taxon>
        <taxon>Metazoa</taxon>
        <taxon>Spiralia</taxon>
        <taxon>Gnathifera</taxon>
        <taxon>Rotifera</taxon>
        <taxon>Eurotatoria</taxon>
        <taxon>Bdelloidea</taxon>
        <taxon>Philodinida</taxon>
        <taxon>Philodinidae</taxon>
        <taxon>Didymodactylos</taxon>
    </lineage>
</organism>
<sequence length="179" mass="20719">MSRCANCSKLFVNGDTKSRYNNIEYHQHCFVCNTCNQPIKHSFYTLSDNEYRCSDCQQRLIPTITCSVCNELIDGSYVQYKDKNLHGSCFCCEGCQQSLANISYVENNEKPYCVDCHMEQFAKLCAICQRPFAPGAQSRKFQNKSYHIECFYCGKIIFGQNYETDEEQQRICQTCAEVK</sequence>
<dbReference type="PROSITE" id="PS50023">
    <property type="entry name" value="LIM_DOMAIN_2"/>
    <property type="match status" value="2"/>
</dbReference>
<feature type="domain" description="LIM zinc-binding" evidence="6">
    <location>
        <begin position="2"/>
        <end position="63"/>
    </location>
</feature>
<dbReference type="PANTHER" id="PTHR24205">
    <property type="entry name" value="FOUR AND A HALF LIM DOMAINS PROTEIN"/>
    <property type="match status" value="1"/>
</dbReference>